<reference evidence="2 3" key="1">
    <citation type="submission" date="2017-08" db="EMBL/GenBank/DDBJ databases">
        <title>Infants hospitalized years apart are colonized by the same room-sourced microbial strains.</title>
        <authorList>
            <person name="Brooks B."/>
            <person name="Olm M.R."/>
            <person name="Firek B.A."/>
            <person name="Baker R."/>
            <person name="Thomas B.C."/>
            <person name="Morowitz M.J."/>
            <person name="Banfield J.F."/>
        </authorList>
    </citation>
    <scope>NUCLEOTIDE SEQUENCE [LARGE SCALE GENOMIC DNA]</scope>
    <source>
        <strain evidence="2">S2_003_000_R2_14</strain>
    </source>
</reference>
<feature type="domain" description="Imm33-like" evidence="1">
    <location>
        <begin position="224"/>
        <end position="318"/>
    </location>
</feature>
<dbReference type="AlphaFoldDB" id="A0A2W5TXS5"/>
<evidence type="ECO:0000313" key="3">
    <source>
        <dbReference type="Proteomes" id="UP000249061"/>
    </source>
</evidence>
<sequence>MGTLLVPGPKDELFGPHVAAFQREKFKRGFLLGFRRDLKGRSEAFFSEVRASVLAATKGVNGFALDVLRLWPFPLQQAEEALPEHLIAEDLFSVGFTDMGAHGVRGETVGLAKLGQREITFEFKDPELMEEAALMCGHLADWFLEHNRRVEHGQSMSLGFDRISFFAAEGGAGGPFRGWHPPLIQKLVPANLFEGVGVLEVKASPPGSTESLEDLTVPLARSREQRLLLEEFDLTGDSPHASSTAQVKGFITGLEYLVAYREESTSSKDSGWRLRSTAEGDSGEVGVMTLADLSRRAPEIVRYLALPVGVKLTWNERGDLDIDRSKIELDVETEDDLLS</sequence>
<dbReference type="Pfam" id="PF24719">
    <property type="entry name" value="Imm33-like"/>
    <property type="match status" value="1"/>
</dbReference>
<accession>A0A2W5TXS5</accession>
<dbReference type="Proteomes" id="UP000249061">
    <property type="component" value="Unassembled WGS sequence"/>
</dbReference>
<dbReference type="EMBL" id="QFQP01000004">
    <property type="protein sequence ID" value="PZR16155.1"/>
    <property type="molecule type" value="Genomic_DNA"/>
</dbReference>
<name>A0A2W5TXS5_9BACT</name>
<proteinExistence type="predicted"/>
<gene>
    <name evidence="2" type="ORF">DI536_07645</name>
</gene>
<protein>
    <recommendedName>
        <fullName evidence="1">Imm33-like domain-containing protein</fullName>
    </recommendedName>
</protein>
<organism evidence="2 3">
    <name type="scientific">Archangium gephyra</name>
    <dbReference type="NCBI Taxonomy" id="48"/>
    <lineage>
        <taxon>Bacteria</taxon>
        <taxon>Pseudomonadati</taxon>
        <taxon>Myxococcota</taxon>
        <taxon>Myxococcia</taxon>
        <taxon>Myxococcales</taxon>
        <taxon>Cystobacterineae</taxon>
        <taxon>Archangiaceae</taxon>
        <taxon>Archangium</taxon>
    </lineage>
</organism>
<evidence type="ECO:0000313" key="2">
    <source>
        <dbReference type="EMBL" id="PZR16155.1"/>
    </source>
</evidence>
<evidence type="ECO:0000259" key="1">
    <source>
        <dbReference type="Pfam" id="PF24719"/>
    </source>
</evidence>
<dbReference type="InterPro" id="IPR056509">
    <property type="entry name" value="Imm33-like"/>
</dbReference>
<comment type="caution">
    <text evidence="2">The sequence shown here is derived from an EMBL/GenBank/DDBJ whole genome shotgun (WGS) entry which is preliminary data.</text>
</comment>